<evidence type="ECO:0000256" key="5">
    <source>
        <dbReference type="ARBA" id="ARBA00023242"/>
    </source>
</evidence>
<reference evidence="8 9" key="1">
    <citation type="journal article" date="2011" name="Proc. Natl. Acad. Sci. U.S.A.">
        <title>Genome and transcriptome analyses of the mountain pine beetle-fungal symbiont Grosmannia clavigera, a lodgepole pine pathogen.</title>
        <authorList>
            <person name="DiGuistini S."/>
            <person name="Wang Y."/>
            <person name="Liao N.Y."/>
            <person name="Taylor G."/>
            <person name="Tanguay P."/>
            <person name="Feau N."/>
            <person name="Henrissat B."/>
            <person name="Chan S.K."/>
            <person name="Hesse-Orce U."/>
            <person name="Alamouti S.M."/>
            <person name="Tsui C.K.M."/>
            <person name="Docking R.T."/>
            <person name="Levasseur A."/>
            <person name="Haridas S."/>
            <person name="Robertson G."/>
            <person name="Birol I."/>
            <person name="Holt R.A."/>
            <person name="Marra M.A."/>
            <person name="Hamelin R.C."/>
            <person name="Hirst M."/>
            <person name="Jones S.J.M."/>
            <person name="Bohlmann J."/>
            <person name="Breuil C."/>
        </authorList>
    </citation>
    <scope>NUCLEOTIDE SEQUENCE [LARGE SCALE GENOMIC DNA]</scope>
    <source>
        <strain evidence="9">kw1407 / UAMH 11150</strain>
    </source>
</reference>
<dbReference type="STRING" id="655863.F0XGI7"/>
<dbReference type="GeneID" id="25975734"/>
<organism evidence="9">
    <name type="scientific">Grosmannia clavigera (strain kw1407 / UAMH 11150)</name>
    <name type="common">Blue stain fungus</name>
    <name type="synonym">Graphiocladiella clavigera</name>
    <dbReference type="NCBI Taxonomy" id="655863"/>
    <lineage>
        <taxon>Eukaryota</taxon>
        <taxon>Fungi</taxon>
        <taxon>Dikarya</taxon>
        <taxon>Ascomycota</taxon>
        <taxon>Pezizomycotina</taxon>
        <taxon>Sordariomycetes</taxon>
        <taxon>Sordariomycetidae</taxon>
        <taxon>Ophiostomatales</taxon>
        <taxon>Ophiostomataceae</taxon>
        <taxon>Leptographium</taxon>
    </lineage>
</organism>
<dbReference type="GO" id="GO:0045122">
    <property type="term" value="P:aflatoxin biosynthetic process"/>
    <property type="evidence" value="ECO:0007669"/>
    <property type="project" value="InterPro"/>
</dbReference>
<gene>
    <name evidence="8" type="ORF">CMQ_2714</name>
</gene>
<dbReference type="GO" id="GO:0003677">
    <property type="term" value="F:DNA binding"/>
    <property type="evidence" value="ECO:0007669"/>
    <property type="project" value="UniProtKB-KW"/>
</dbReference>
<keyword evidence="1" id="KW-0479">Metal-binding</keyword>
<dbReference type="AlphaFoldDB" id="F0XGI7"/>
<feature type="domain" description="Aflatoxin regulatory protein" evidence="7">
    <location>
        <begin position="282"/>
        <end position="372"/>
    </location>
</feature>
<name>F0XGI7_GROCL</name>
<dbReference type="GO" id="GO:0006355">
    <property type="term" value="P:regulation of DNA-templated transcription"/>
    <property type="evidence" value="ECO:0007669"/>
    <property type="project" value="InterPro"/>
</dbReference>
<evidence type="ECO:0000313" key="8">
    <source>
        <dbReference type="EMBL" id="EFX02785.1"/>
    </source>
</evidence>
<dbReference type="Proteomes" id="UP000007796">
    <property type="component" value="Unassembled WGS sequence"/>
</dbReference>
<feature type="region of interest" description="Disordered" evidence="6">
    <location>
        <begin position="458"/>
        <end position="489"/>
    </location>
</feature>
<dbReference type="EMBL" id="GL629769">
    <property type="protein sequence ID" value="EFX02785.1"/>
    <property type="molecule type" value="Genomic_DNA"/>
</dbReference>
<dbReference type="RefSeq" id="XP_014172267.1">
    <property type="nucleotide sequence ID" value="XM_014316792.1"/>
</dbReference>
<evidence type="ECO:0000256" key="3">
    <source>
        <dbReference type="ARBA" id="ARBA00023125"/>
    </source>
</evidence>
<keyword evidence="4" id="KW-0804">Transcription</keyword>
<keyword evidence="9" id="KW-1185">Reference proteome</keyword>
<evidence type="ECO:0000256" key="6">
    <source>
        <dbReference type="SAM" id="MobiDB-lite"/>
    </source>
</evidence>
<proteinExistence type="predicted"/>
<accession>F0XGI7</accession>
<keyword evidence="2" id="KW-0805">Transcription regulation</keyword>
<dbReference type="InterPro" id="IPR013700">
    <property type="entry name" value="AflR"/>
</dbReference>
<dbReference type="InParanoid" id="F0XGI7"/>
<protein>
    <submittedName>
        <fullName evidence="8">Aflr</fullName>
    </submittedName>
</protein>
<evidence type="ECO:0000259" key="7">
    <source>
        <dbReference type="Pfam" id="PF08493"/>
    </source>
</evidence>
<dbReference type="eggNOG" id="ENOG502SUW5">
    <property type="taxonomic scope" value="Eukaryota"/>
</dbReference>
<keyword evidence="3" id="KW-0238">DNA-binding</keyword>
<dbReference type="GO" id="GO:0046872">
    <property type="term" value="F:metal ion binding"/>
    <property type="evidence" value="ECO:0007669"/>
    <property type="project" value="UniProtKB-KW"/>
</dbReference>
<evidence type="ECO:0000256" key="4">
    <source>
        <dbReference type="ARBA" id="ARBA00023163"/>
    </source>
</evidence>
<dbReference type="GO" id="GO:0005634">
    <property type="term" value="C:nucleus"/>
    <property type="evidence" value="ECO:0007669"/>
    <property type="project" value="InterPro"/>
</dbReference>
<evidence type="ECO:0000256" key="2">
    <source>
        <dbReference type="ARBA" id="ARBA00023015"/>
    </source>
</evidence>
<sequence>MQTSPHNQGSLDPDGVVVQFEDMLWPTAETPMFIATTAGSATHASTRRRGSLAATRGINSFHSINSNNSNNSNATTSANINDGFGPQHRPENTANQYTGVMASSHSLFSTTDDVMHNSGAMTLFPGFNESSVFADIEAFDPKLDAFSELVMDLSSLTALQPPSESTSNTGNIATIPGDVASLLIPDIQATSSNSDRMQTTINEPTGCLATSSLSSLFSYTASSRTPPWSLVPLHPSSATTPSSMFTSSSSSAKWPCVRETAGSNDNGTSSGGTVASGLYDKSLARAVDLLRSLCISDLVVDSASAPTQGGDAPTRYIIQENHRTIDAIGSILSSSCVEDGFSLAVLAMVVLKIFERYDAVARMSSAEATSNTGMSSGPVHTRTRSMGGIQSAHSVIQSPLGGTNADPSSYKRHQHHHKHCYDTITAKLVLGELHRMQRLINELSHEFHKYQEDGGLQVEWSGANGGGGLGPRGSSDEAKSGTDTGTWSPQRQLVALETLAQLERDMRRCLKTLSAGIINYLRRR</sequence>
<evidence type="ECO:0000313" key="9">
    <source>
        <dbReference type="Proteomes" id="UP000007796"/>
    </source>
</evidence>
<dbReference type="OrthoDB" id="2943660at2759"/>
<dbReference type="HOGENOM" id="CLU_519761_0_0_1"/>
<keyword evidence="5" id="KW-0539">Nucleus</keyword>
<dbReference type="Pfam" id="PF08493">
    <property type="entry name" value="AflR"/>
    <property type="match status" value="1"/>
</dbReference>
<evidence type="ECO:0000256" key="1">
    <source>
        <dbReference type="ARBA" id="ARBA00022723"/>
    </source>
</evidence>